<keyword evidence="1" id="KW-0472">Membrane</keyword>
<accession>A0A5N7AUU9</accession>
<keyword evidence="1" id="KW-0812">Transmembrane</keyword>
<feature type="transmembrane region" description="Helical" evidence="1">
    <location>
        <begin position="94"/>
        <end position="113"/>
    </location>
</feature>
<protein>
    <submittedName>
        <fullName evidence="2">Uncharacterized protein</fullName>
    </submittedName>
</protein>
<feature type="transmembrane region" description="Helical" evidence="1">
    <location>
        <begin position="209"/>
        <end position="227"/>
    </location>
</feature>
<feature type="transmembrane region" description="Helical" evidence="1">
    <location>
        <begin position="324"/>
        <end position="346"/>
    </location>
</feature>
<keyword evidence="3" id="KW-1185">Reference proteome</keyword>
<feature type="transmembrane region" description="Helical" evidence="1">
    <location>
        <begin position="258"/>
        <end position="276"/>
    </location>
</feature>
<evidence type="ECO:0000313" key="2">
    <source>
        <dbReference type="EMBL" id="KAE8372799.1"/>
    </source>
</evidence>
<dbReference type="EMBL" id="ML736341">
    <property type="protein sequence ID" value="KAE8372799.1"/>
    <property type="molecule type" value="Genomic_DNA"/>
</dbReference>
<name>A0A5N7AUU9_9EURO</name>
<keyword evidence="1" id="KW-1133">Transmembrane helix</keyword>
<sequence length="398" mass="44161">MRPPTDDALVLTRLNDRRVLFFWFLQISGIVQFILWLMAAIKVAGIPVSINLQAVMRIHELESSSSNAIISNGALRQNSALPAQGSLKQTSIDVWFALAFAVTVDASAVVFTFNRSLIRKFHNVVSQRLMFLSALLSWAFWSWNQVNMTFTSRHPVLSFALGLAMYILLGFGLDKLEKRALSPEAISRRKTFAEYSKELGQVEISWRRATSLSIIVVGLGLFLSKLIPYPWSAALPVIYILLESVILSVIGARRTPRYAFICSPSFFAVACVHWGVRPLHQSPYLSVTAESFLGLVLLGRVLLDAHLRTTLRPFPELQWSRQNALISTSKLLAMCLVVLLLDNIGFKVLTFIKPIAVLVFFGLGGAAYMGAAAYHIAANVLLAPCVYIGIRGNHPADR</sequence>
<dbReference type="Proteomes" id="UP000326198">
    <property type="component" value="Unassembled WGS sequence"/>
</dbReference>
<evidence type="ECO:0000313" key="3">
    <source>
        <dbReference type="Proteomes" id="UP000326198"/>
    </source>
</evidence>
<dbReference type="OrthoDB" id="4491990at2759"/>
<feature type="transmembrane region" description="Helical" evidence="1">
    <location>
        <begin position="366"/>
        <end position="390"/>
    </location>
</feature>
<proteinExistence type="predicted"/>
<organism evidence="2 3">
    <name type="scientific">Aspergillus bertholletiae</name>
    <dbReference type="NCBI Taxonomy" id="1226010"/>
    <lineage>
        <taxon>Eukaryota</taxon>
        <taxon>Fungi</taxon>
        <taxon>Dikarya</taxon>
        <taxon>Ascomycota</taxon>
        <taxon>Pezizomycotina</taxon>
        <taxon>Eurotiomycetes</taxon>
        <taxon>Eurotiomycetidae</taxon>
        <taxon>Eurotiales</taxon>
        <taxon>Aspergillaceae</taxon>
        <taxon>Aspergillus</taxon>
        <taxon>Aspergillus subgen. Circumdati</taxon>
    </lineage>
</organism>
<dbReference type="AlphaFoldDB" id="A0A5N7AUU9"/>
<feature type="transmembrane region" description="Helical" evidence="1">
    <location>
        <begin position="282"/>
        <end position="303"/>
    </location>
</feature>
<feature type="transmembrane region" description="Helical" evidence="1">
    <location>
        <begin position="155"/>
        <end position="173"/>
    </location>
</feature>
<feature type="transmembrane region" description="Helical" evidence="1">
    <location>
        <begin position="125"/>
        <end position="143"/>
    </location>
</feature>
<evidence type="ECO:0000256" key="1">
    <source>
        <dbReference type="SAM" id="Phobius"/>
    </source>
</evidence>
<gene>
    <name evidence="2" type="ORF">BDV26DRAFT_285665</name>
</gene>
<feature type="transmembrane region" description="Helical" evidence="1">
    <location>
        <begin position="233"/>
        <end position="251"/>
    </location>
</feature>
<feature type="transmembrane region" description="Helical" evidence="1">
    <location>
        <begin position="20"/>
        <end position="41"/>
    </location>
</feature>
<reference evidence="2 3" key="1">
    <citation type="submission" date="2019-04" db="EMBL/GenBank/DDBJ databases">
        <title>Friends and foes A comparative genomics studyof 23 Aspergillus species from section Flavi.</title>
        <authorList>
            <consortium name="DOE Joint Genome Institute"/>
            <person name="Kjaerbolling I."/>
            <person name="Vesth T."/>
            <person name="Frisvad J.C."/>
            <person name="Nybo J.L."/>
            <person name="Theobald S."/>
            <person name="Kildgaard S."/>
            <person name="Isbrandt T."/>
            <person name="Kuo A."/>
            <person name="Sato A."/>
            <person name="Lyhne E.K."/>
            <person name="Kogle M.E."/>
            <person name="Wiebenga A."/>
            <person name="Kun R.S."/>
            <person name="Lubbers R.J."/>
            <person name="Makela M.R."/>
            <person name="Barry K."/>
            <person name="Chovatia M."/>
            <person name="Clum A."/>
            <person name="Daum C."/>
            <person name="Haridas S."/>
            <person name="He G."/>
            <person name="LaButti K."/>
            <person name="Lipzen A."/>
            <person name="Mondo S."/>
            <person name="Riley R."/>
            <person name="Salamov A."/>
            <person name="Simmons B.A."/>
            <person name="Magnuson J.K."/>
            <person name="Henrissat B."/>
            <person name="Mortensen U.H."/>
            <person name="Larsen T.O."/>
            <person name="Devries R.P."/>
            <person name="Grigoriev I.V."/>
            <person name="Machida M."/>
            <person name="Baker S.E."/>
            <person name="Andersen M.R."/>
        </authorList>
    </citation>
    <scope>NUCLEOTIDE SEQUENCE [LARGE SCALE GENOMIC DNA]</scope>
    <source>
        <strain evidence="2 3">IBT 29228</strain>
    </source>
</reference>